<proteinExistence type="predicted"/>
<dbReference type="Gene3D" id="3.40.630.30">
    <property type="match status" value="1"/>
</dbReference>
<dbReference type="RefSeq" id="WP_146107798.1">
    <property type="nucleotide sequence ID" value="NZ_BSOU01000035.1"/>
</dbReference>
<dbReference type="PROSITE" id="PS51186">
    <property type="entry name" value="GNAT"/>
    <property type="match status" value="1"/>
</dbReference>
<evidence type="ECO:0000259" key="1">
    <source>
        <dbReference type="PROSITE" id="PS51186"/>
    </source>
</evidence>
<comment type="caution">
    <text evidence="3">The sequence shown here is derived from an EMBL/GenBank/DDBJ whole genome shotgun (WGS) entry which is preliminary data.</text>
</comment>
<evidence type="ECO:0000313" key="5">
    <source>
        <dbReference type="Proteomes" id="UP001156660"/>
    </source>
</evidence>
<reference evidence="5" key="3">
    <citation type="journal article" date="2019" name="Int. J. Syst. Evol. Microbiol.">
        <title>The Global Catalogue of Microorganisms (GCM) 10K type strain sequencing project: providing services to taxonomists for standard genome sequencing and annotation.</title>
        <authorList>
            <consortium name="The Broad Institute Genomics Platform"/>
            <consortium name="The Broad Institute Genome Sequencing Center for Infectious Disease"/>
            <person name="Wu L."/>
            <person name="Ma J."/>
        </authorList>
    </citation>
    <scope>NUCLEOTIDE SEQUENCE [LARGE SCALE GENOMIC DNA]</scope>
    <source>
        <strain evidence="5">NBRC 105001</strain>
    </source>
</reference>
<dbReference type="Proteomes" id="UP001156660">
    <property type="component" value="Unassembled WGS sequence"/>
</dbReference>
<accession>A0A2S7X9T5</accession>
<feature type="domain" description="N-acetyltransferase" evidence="1">
    <location>
        <begin position="18"/>
        <end position="160"/>
    </location>
</feature>
<dbReference type="OrthoDB" id="1821130at2"/>
<evidence type="ECO:0000313" key="3">
    <source>
        <dbReference type="EMBL" id="PQJ88037.1"/>
    </source>
</evidence>
<reference evidence="3 4" key="2">
    <citation type="submission" date="2016-12" db="EMBL/GenBank/DDBJ databases">
        <title>Diversity of luminous bacteria.</title>
        <authorList>
            <person name="Yoshizawa S."/>
            <person name="Kogure K."/>
        </authorList>
    </citation>
    <scope>NUCLEOTIDE SEQUENCE [LARGE SCALE GENOMIC DNA]</scope>
    <source>
        <strain evidence="3 4">NBRC 105001</strain>
    </source>
</reference>
<sequence>MDCRFEPIVLDANFTDCVQFREDSYFCSFGTSEGYLETIGQNGEVYYSKLLSRLGSPEWGYFHLWSGDELIGQLEFKSHSEIAGFGYIHLIYLVPNYRGLGLSETIHKFLIKQLKLMGCNGAVLSVSRENKRAVSFYQKNGWQYWKPNHNHQLTDFFSIEFCL</sequence>
<dbReference type="Pfam" id="PF00583">
    <property type="entry name" value="Acetyltransf_1"/>
    <property type="match status" value="1"/>
</dbReference>
<dbReference type="EMBL" id="MSCP01000002">
    <property type="protein sequence ID" value="PQJ88037.1"/>
    <property type="molecule type" value="Genomic_DNA"/>
</dbReference>
<dbReference type="InterPro" id="IPR016181">
    <property type="entry name" value="Acyl_CoA_acyltransferase"/>
</dbReference>
<keyword evidence="5" id="KW-1185">Reference proteome</keyword>
<dbReference type="SUPFAM" id="SSF55729">
    <property type="entry name" value="Acyl-CoA N-acyltransferases (Nat)"/>
    <property type="match status" value="1"/>
</dbReference>
<dbReference type="Proteomes" id="UP000239273">
    <property type="component" value="Unassembled WGS sequence"/>
</dbReference>
<dbReference type="InterPro" id="IPR000182">
    <property type="entry name" value="GNAT_dom"/>
</dbReference>
<reference evidence="2" key="1">
    <citation type="journal article" date="2014" name="Int. J. Syst. Evol. Microbiol.">
        <title>Complete genome of a new Firmicutes species belonging to the dominant human colonic microbiota ('Ruminococcus bicirculans') reveals two chromosomes and a selective capacity to utilize plant glucans.</title>
        <authorList>
            <consortium name="NISC Comparative Sequencing Program"/>
            <person name="Wegmann U."/>
            <person name="Louis P."/>
            <person name="Goesmann A."/>
            <person name="Henrissat B."/>
            <person name="Duncan S.H."/>
            <person name="Flint H.J."/>
        </authorList>
    </citation>
    <scope>NUCLEOTIDE SEQUENCE</scope>
    <source>
        <strain evidence="2">NBRC 105001</strain>
    </source>
</reference>
<name>A0A2S7X9T5_9GAMM</name>
<protein>
    <submittedName>
        <fullName evidence="2">N-acetyltransferase</fullName>
    </submittedName>
</protein>
<evidence type="ECO:0000313" key="4">
    <source>
        <dbReference type="Proteomes" id="UP000239273"/>
    </source>
</evidence>
<reference evidence="2" key="4">
    <citation type="submission" date="2023-01" db="EMBL/GenBank/DDBJ databases">
        <title>Draft genome sequence of Aliivibrio sifiae strain NBRC 105001.</title>
        <authorList>
            <person name="Sun Q."/>
            <person name="Mori K."/>
        </authorList>
    </citation>
    <scope>NUCLEOTIDE SEQUENCE</scope>
    <source>
        <strain evidence="2">NBRC 105001</strain>
    </source>
</reference>
<evidence type="ECO:0000313" key="2">
    <source>
        <dbReference type="EMBL" id="GLR77258.1"/>
    </source>
</evidence>
<organism evidence="3 4">
    <name type="scientific">Aliivibrio sifiae</name>
    <dbReference type="NCBI Taxonomy" id="566293"/>
    <lineage>
        <taxon>Bacteria</taxon>
        <taxon>Pseudomonadati</taxon>
        <taxon>Pseudomonadota</taxon>
        <taxon>Gammaproteobacteria</taxon>
        <taxon>Vibrionales</taxon>
        <taxon>Vibrionaceae</taxon>
        <taxon>Aliivibrio</taxon>
    </lineage>
</organism>
<dbReference type="GO" id="GO:0016747">
    <property type="term" value="F:acyltransferase activity, transferring groups other than amino-acyl groups"/>
    <property type="evidence" value="ECO:0007669"/>
    <property type="project" value="InterPro"/>
</dbReference>
<dbReference type="CDD" id="cd04301">
    <property type="entry name" value="NAT_SF"/>
    <property type="match status" value="1"/>
</dbReference>
<dbReference type="EMBL" id="BSOU01000035">
    <property type="protein sequence ID" value="GLR77258.1"/>
    <property type="molecule type" value="Genomic_DNA"/>
</dbReference>
<dbReference type="AlphaFoldDB" id="A0A2S7X9T5"/>
<gene>
    <name evidence="3" type="ORF">BTO23_15455</name>
    <name evidence="2" type="ORF">GCM10007855_41330</name>
</gene>